<dbReference type="SUPFAM" id="SSF52540">
    <property type="entry name" value="P-loop containing nucleoside triphosphate hydrolases"/>
    <property type="match status" value="1"/>
</dbReference>
<name>A0ABS4DF50_9CHLR</name>
<evidence type="ECO:0000313" key="5">
    <source>
        <dbReference type="Proteomes" id="UP001193081"/>
    </source>
</evidence>
<proteinExistence type="predicted"/>
<dbReference type="InterPro" id="IPR019734">
    <property type="entry name" value="TPR_rpt"/>
</dbReference>
<dbReference type="SMART" id="SM01043">
    <property type="entry name" value="BTAD"/>
    <property type="match status" value="1"/>
</dbReference>
<keyword evidence="2" id="KW-0804">Transcription</keyword>
<dbReference type="InterPro" id="IPR011990">
    <property type="entry name" value="TPR-like_helical_dom_sf"/>
</dbReference>
<dbReference type="SUPFAM" id="SSF48452">
    <property type="entry name" value="TPR-like"/>
    <property type="match status" value="2"/>
</dbReference>
<evidence type="ECO:0000256" key="2">
    <source>
        <dbReference type="ARBA" id="ARBA00023163"/>
    </source>
</evidence>
<dbReference type="Pfam" id="PF13191">
    <property type="entry name" value="AAA_16"/>
    <property type="match status" value="1"/>
</dbReference>
<dbReference type="InterPro" id="IPR005158">
    <property type="entry name" value="BTAD"/>
</dbReference>
<reference evidence="4 5" key="1">
    <citation type="submission" date="2021-03" db="EMBL/GenBank/DDBJ databases">
        <authorList>
            <person name="Grouzdev D.S."/>
        </authorList>
    </citation>
    <scope>NUCLEOTIDE SEQUENCE [LARGE SCALE GENOMIC DNA]</scope>
    <source>
        <strain evidence="4 5">M50-1</strain>
    </source>
</reference>
<organism evidence="4 5">
    <name type="scientific">Candidatus Chloroploca mongolica</name>
    <dbReference type="NCBI Taxonomy" id="2528176"/>
    <lineage>
        <taxon>Bacteria</taxon>
        <taxon>Bacillati</taxon>
        <taxon>Chloroflexota</taxon>
        <taxon>Chloroflexia</taxon>
        <taxon>Chloroflexales</taxon>
        <taxon>Chloroflexineae</taxon>
        <taxon>Oscillochloridaceae</taxon>
        <taxon>Candidatus Chloroploca</taxon>
    </lineage>
</organism>
<feature type="domain" description="Bacterial transcriptional activator" evidence="3">
    <location>
        <begin position="103"/>
        <end position="247"/>
    </location>
</feature>
<dbReference type="SMART" id="SM00028">
    <property type="entry name" value="TPR"/>
    <property type="match status" value="3"/>
</dbReference>
<dbReference type="RefSeq" id="WP_135480475.1">
    <property type="nucleotide sequence ID" value="NZ_SIJK02000055.1"/>
</dbReference>
<dbReference type="Gene3D" id="1.25.40.10">
    <property type="entry name" value="Tetratricopeptide repeat domain"/>
    <property type="match status" value="3"/>
</dbReference>
<dbReference type="Proteomes" id="UP001193081">
    <property type="component" value="Unassembled WGS sequence"/>
</dbReference>
<dbReference type="InterPro" id="IPR041664">
    <property type="entry name" value="AAA_16"/>
</dbReference>
<dbReference type="InterPro" id="IPR027417">
    <property type="entry name" value="P-loop_NTPase"/>
</dbReference>
<evidence type="ECO:0000256" key="1">
    <source>
        <dbReference type="ARBA" id="ARBA00023015"/>
    </source>
</evidence>
<keyword evidence="5" id="KW-1185">Reference proteome</keyword>
<accession>A0ABS4DF50</accession>
<comment type="caution">
    <text evidence="4">The sequence shown here is derived from an EMBL/GenBank/DDBJ whole genome shotgun (WGS) entry which is preliminary data.</text>
</comment>
<keyword evidence="1" id="KW-0805">Transcription regulation</keyword>
<evidence type="ECO:0000313" key="4">
    <source>
        <dbReference type="EMBL" id="MBP1468082.1"/>
    </source>
</evidence>
<dbReference type="EMBL" id="SIJK02000055">
    <property type="protein sequence ID" value="MBP1468082.1"/>
    <property type="molecule type" value="Genomic_DNA"/>
</dbReference>
<dbReference type="PANTHER" id="PTHR35807">
    <property type="entry name" value="TRANSCRIPTIONAL REGULATOR REDD-RELATED"/>
    <property type="match status" value="1"/>
</dbReference>
<dbReference type="PANTHER" id="PTHR35807:SF1">
    <property type="entry name" value="TRANSCRIPTIONAL REGULATOR REDD"/>
    <property type="match status" value="1"/>
</dbReference>
<gene>
    <name evidence="4" type="ORF">EYB53_020380</name>
</gene>
<dbReference type="Pfam" id="PF03704">
    <property type="entry name" value="BTAD"/>
    <property type="match status" value="1"/>
</dbReference>
<evidence type="ECO:0000259" key="3">
    <source>
        <dbReference type="SMART" id="SM01043"/>
    </source>
</evidence>
<sequence length="1081" mass="120858">MDPMLMCITLLGGFILTQRDVPITTLHKPRLQELLAFLLLHRSAPQPRRQVAFALWPDSAEAQALTNLRNLTHKLRHAVPHADQVLCLEGPTLRWRSEAPVILDVAAFEQNIASAEQALRQGDRVAARTALEGAIALYHGDLLPNCYNEWILPERERLRQLFTAALEQLVTLQEEQHLFSAAIRYAQRWLQAEPLHEVVYLQLMRLYALTGNRAAALHTYQTCVTTLRRELATDPGQALHDAYARLVKLEAGCDPAGGRAWTPTLVGRQSEWHRLLACWHHAVAGHPQCVMLSGEAGIGKTRLAEELLHWAGQQGFTTAAATCYAAEGELIYSPIVTWLRSPSLQIFLTVLDPIWLTEVAHLMPEVRIVRPDLPPPLPQDEAVQRARLFEALGRAILTAPQPMLLLIDDLQWCDRTTLEWLRYVLHAEPRARLLLLGTFRLEEVDVAHPLMDLLGTVRATGQLTEIALDRLDTSATAALAAQLTGQALCPEQAGALYRETEGNALFVVETMRAQLGGQQARAYGEPTSVHPVDAVVLPPRIYAVIAARLAKLSPPATELVGLAATIGRSFSFNLLRRAGTFDDDALVRGLDELWQHWIIREQGAQCYDFSHNKFREVASARLSEARRQRWHVRIAEALEGLIGHQPDPLYAQVATHYEQANYVEQAIRAYQRAAEAAQQLYAFSEAVALYQRALELLTHLRPQLARPTAIELEVERHIQESLGNNLARAEQHVEARHAYARARALTPEADVLGRARLHREVGNSWRTQGILDEAEQAYARALRSLSERPQQQEDPPYWQEMIAVYFDQINLQLWQGGQGEATEQCLTSLDWILERHGAPPQIAHAAHLALVAEWWRCSGSIDTTFLARSERALQLCETCGDRWLAVRARWNIGMMQVLHGDATRAEEVLQLALVDTAQVGDIQMHIRGLVVVGLLARRRAQIEAVQTNALTYLPQAQHYHLQDCVGAGYANLAWAAWRTEDRTQAEEYARHALAAWRASTIAYPLQWTALWPLVAVTLATDQVGEAISAARHLLHPLQQRPPEPLATMLCAAISAYEQDQPDGAHAHMQAALSEAQTVGLL</sequence>
<dbReference type="Gene3D" id="3.40.50.300">
    <property type="entry name" value="P-loop containing nucleotide triphosphate hydrolases"/>
    <property type="match status" value="1"/>
</dbReference>
<dbReference type="Gene3D" id="1.10.10.10">
    <property type="entry name" value="Winged helix-like DNA-binding domain superfamily/Winged helix DNA-binding domain"/>
    <property type="match status" value="1"/>
</dbReference>
<protein>
    <submittedName>
        <fullName evidence="4">AAA family ATPase</fullName>
    </submittedName>
</protein>
<dbReference type="InterPro" id="IPR051677">
    <property type="entry name" value="AfsR-DnrI-RedD_regulator"/>
</dbReference>
<dbReference type="InterPro" id="IPR036388">
    <property type="entry name" value="WH-like_DNA-bd_sf"/>
</dbReference>